<evidence type="ECO:0000256" key="1">
    <source>
        <dbReference type="SAM" id="MobiDB-lite"/>
    </source>
</evidence>
<feature type="non-terminal residue" evidence="2">
    <location>
        <position position="126"/>
    </location>
</feature>
<dbReference type="EMBL" id="BLKM01012573">
    <property type="protein sequence ID" value="GFG36919.1"/>
    <property type="molecule type" value="Genomic_DNA"/>
</dbReference>
<dbReference type="InParanoid" id="A0A6L2PWK9"/>
<dbReference type="OrthoDB" id="8193840at2759"/>
<protein>
    <submittedName>
        <fullName evidence="2">Uncharacterized protein</fullName>
    </submittedName>
</protein>
<gene>
    <name evidence="2" type="ORF">Cfor_05364</name>
</gene>
<reference evidence="3" key="1">
    <citation type="submission" date="2020-01" db="EMBL/GenBank/DDBJ databases">
        <title>Draft genome sequence of the Termite Coptotermes fromosanus.</title>
        <authorList>
            <person name="Itakura S."/>
            <person name="Yosikawa Y."/>
            <person name="Umezawa K."/>
        </authorList>
    </citation>
    <scope>NUCLEOTIDE SEQUENCE [LARGE SCALE GENOMIC DNA]</scope>
</reference>
<evidence type="ECO:0000313" key="2">
    <source>
        <dbReference type="EMBL" id="GFG36919.1"/>
    </source>
</evidence>
<dbReference type="Proteomes" id="UP000502823">
    <property type="component" value="Unassembled WGS sequence"/>
</dbReference>
<sequence>MAALTDAAPPSRRQQNRLWDSDAWSCPDPERCVRCDCAVASPSTPAAGIVKFILDNQAASYEGDDHEDSPGEDGERWFMVGCRRPYQYEPLAQGVLDREEGDGEDELAVLLVEEKTSLVVADDEDE</sequence>
<name>A0A6L2PWK9_COPFO</name>
<evidence type="ECO:0000313" key="3">
    <source>
        <dbReference type="Proteomes" id="UP000502823"/>
    </source>
</evidence>
<organism evidence="2 3">
    <name type="scientific">Coptotermes formosanus</name>
    <name type="common">Formosan subterranean termite</name>
    <dbReference type="NCBI Taxonomy" id="36987"/>
    <lineage>
        <taxon>Eukaryota</taxon>
        <taxon>Metazoa</taxon>
        <taxon>Ecdysozoa</taxon>
        <taxon>Arthropoda</taxon>
        <taxon>Hexapoda</taxon>
        <taxon>Insecta</taxon>
        <taxon>Pterygota</taxon>
        <taxon>Neoptera</taxon>
        <taxon>Polyneoptera</taxon>
        <taxon>Dictyoptera</taxon>
        <taxon>Blattodea</taxon>
        <taxon>Blattoidea</taxon>
        <taxon>Termitoidae</taxon>
        <taxon>Rhinotermitidae</taxon>
        <taxon>Coptotermes</taxon>
    </lineage>
</organism>
<feature type="region of interest" description="Disordered" evidence="1">
    <location>
        <begin position="1"/>
        <end position="22"/>
    </location>
</feature>
<proteinExistence type="predicted"/>
<comment type="caution">
    <text evidence="2">The sequence shown here is derived from an EMBL/GenBank/DDBJ whole genome shotgun (WGS) entry which is preliminary data.</text>
</comment>
<accession>A0A6L2PWK9</accession>
<dbReference type="AlphaFoldDB" id="A0A6L2PWK9"/>
<keyword evidence="3" id="KW-1185">Reference proteome</keyword>